<dbReference type="InterPro" id="IPR029014">
    <property type="entry name" value="NiFe-Hase_large"/>
</dbReference>
<keyword evidence="5 6" id="KW-0520">NAD</keyword>
<evidence type="ECO:0000256" key="4">
    <source>
        <dbReference type="ARBA" id="ARBA00022967"/>
    </source>
</evidence>
<comment type="similarity">
    <text evidence="2 6 7">Belongs to the complex I 49 kDa subunit family.</text>
</comment>
<dbReference type="Pfam" id="PF00346">
    <property type="entry name" value="Complex1_49kDa"/>
    <property type="match status" value="1"/>
</dbReference>
<keyword evidence="8" id="KW-1133">Transmembrane helix</keyword>
<keyword evidence="8" id="KW-0812">Transmembrane</keyword>
<keyword evidence="6" id="KW-0874">Quinone</keyword>
<keyword evidence="4 6" id="KW-1278">Translocase</keyword>
<evidence type="ECO:0000256" key="1">
    <source>
        <dbReference type="ARBA" id="ARBA00002378"/>
    </source>
</evidence>
<comment type="subcellular location">
    <subcellularLocation>
        <location evidence="6">Cell membrane</location>
        <topology evidence="6">Peripheral membrane protein</topology>
        <orientation evidence="6">Cytoplasmic side</orientation>
    </subcellularLocation>
</comment>
<evidence type="ECO:0000259" key="9">
    <source>
        <dbReference type="Pfam" id="PF00346"/>
    </source>
</evidence>
<dbReference type="AlphaFoldDB" id="A0A3R5UZM2"/>
<keyword evidence="6" id="KW-1003">Cell membrane</keyword>
<comment type="catalytic activity">
    <reaction evidence="6">
        <text>a quinone + NADH + 5 H(+)(in) = a quinol + NAD(+) + 4 H(+)(out)</text>
        <dbReference type="Rhea" id="RHEA:57888"/>
        <dbReference type="ChEBI" id="CHEBI:15378"/>
        <dbReference type="ChEBI" id="CHEBI:24646"/>
        <dbReference type="ChEBI" id="CHEBI:57540"/>
        <dbReference type="ChEBI" id="CHEBI:57945"/>
        <dbReference type="ChEBI" id="CHEBI:132124"/>
    </reaction>
</comment>
<evidence type="ECO:0000256" key="5">
    <source>
        <dbReference type="ARBA" id="ARBA00023027"/>
    </source>
</evidence>
<proteinExistence type="inferred from homology"/>
<dbReference type="SUPFAM" id="SSF56762">
    <property type="entry name" value="HydB/Nqo4-like"/>
    <property type="match status" value="1"/>
</dbReference>
<evidence type="ECO:0000256" key="6">
    <source>
        <dbReference type="HAMAP-Rule" id="MF_01358"/>
    </source>
</evidence>
<dbReference type="InterPro" id="IPR001135">
    <property type="entry name" value="NADH_Q_OxRdtase_suD"/>
</dbReference>
<dbReference type="GO" id="GO:0005886">
    <property type="term" value="C:plasma membrane"/>
    <property type="evidence" value="ECO:0007669"/>
    <property type="project" value="UniProtKB-SubCell"/>
</dbReference>
<dbReference type="OrthoDB" id="9801496at2"/>
<dbReference type="RefSeq" id="WP_128465459.1">
    <property type="nucleotide sequence ID" value="NZ_CP035108.1"/>
</dbReference>
<keyword evidence="10" id="KW-0560">Oxidoreductase</keyword>
<dbReference type="PANTHER" id="PTHR11993">
    <property type="entry name" value="NADH-UBIQUINONE OXIDOREDUCTASE 49 KDA SUBUNIT"/>
    <property type="match status" value="1"/>
</dbReference>
<evidence type="ECO:0000256" key="7">
    <source>
        <dbReference type="RuleBase" id="RU003685"/>
    </source>
</evidence>
<evidence type="ECO:0000256" key="2">
    <source>
        <dbReference type="ARBA" id="ARBA00005769"/>
    </source>
</evidence>
<dbReference type="NCBIfam" id="NF004739">
    <property type="entry name" value="PRK06075.1"/>
    <property type="match status" value="1"/>
</dbReference>
<name>A0A3R5UZM2_9BACT</name>
<comment type="subunit">
    <text evidence="6">NDH-1 is composed of 14 different subunits. Subunits NuoB, C, D, E, F, and G constitute the peripheral sector of the complex.</text>
</comment>
<dbReference type="HAMAP" id="MF_01358">
    <property type="entry name" value="NDH1_NuoD"/>
    <property type="match status" value="1"/>
</dbReference>
<dbReference type="Proteomes" id="UP000287502">
    <property type="component" value="Chromosome"/>
</dbReference>
<organism evidence="10 11">
    <name type="scientific">Geovibrio thiophilus</name>
    <dbReference type="NCBI Taxonomy" id="139438"/>
    <lineage>
        <taxon>Bacteria</taxon>
        <taxon>Pseudomonadati</taxon>
        <taxon>Deferribacterota</taxon>
        <taxon>Deferribacteres</taxon>
        <taxon>Deferribacterales</taxon>
        <taxon>Geovibrionaceae</taxon>
        <taxon>Geovibrio</taxon>
    </lineage>
</organism>
<comment type="function">
    <text evidence="1 6">NDH-1 shuttles electrons from NADH, via FMN and iron-sulfur (Fe-S) centers, to quinones in the respiratory chain. The immediate electron acceptor for the enzyme in this species is believed to be ubiquinone. Couples the redox reaction to proton translocation (for every two electrons transferred, four hydrogen ions are translocated across the cytoplasmic membrane), and thus conserves the redox energy in a proton gradient.</text>
</comment>
<dbReference type="InterPro" id="IPR014029">
    <property type="entry name" value="NADH_UbQ_OxRdtase_49kDa_CS"/>
</dbReference>
<gene>
    <name evidence="6 10" type="primary">nuoD</name>
    <name evidence="10" type="ORF">EP073_01785</name>
</gene>
<keyword evidence="6" id="KW-0830">Ubiquinone</keyword>
<dbReference type="PROSITE" id="PS00535">
    <property type="entry name" value="COMPLEX1_49K"/>
    <property type="match status" value="1"/>
</dbReference>
<evidence type="ECO:0000313" key="10">
    <source>
        <dbReference type="EMBL" id="QAR32172.1"/>
    </source>
</evidence>
<dbReference type="Gene3D" id="1.10.645.10">
    <property type="entry name" value="Cytochrome-c3 Hydrogenase, chain B"/>
    <property type="match status" value="1"/>
</dbReference>
<evidence type="ECO:0000313" key="11">
    <source>
        <dbReference type="Proteomes" id="UP000287502"/>
    </source>
</evidence>
<dbReference type="PANTHER" id="PTHR11993:SF10">
    <property type="entry name" value="NADH DEHYDROGENASE [UBIQUINONE] IRON-SULFUR PROTEIN 2, MITOCHONDRIAL"/>
    <property type="match status" value="1"/>
</dbReference>
<dbReference type="InterPro" id="IPR022885">
    <property type="entry name" value="NDH1_su_D/H"/>
</dbReference>
<evidence type="ECO:0000256" key="8">
    <source>
        <dbReference type="SAM" id="Phobius"/>
    </source>
</evidence>
<dbReference type="EMBL" id="CP035108">
    <property type="protein sequence ID" value="QAR32172.1"/>
    <property type="molecule type" value="Genomic_DNA"/>
</dbReference>
<dbReference type="GO" id="GO:0048038">
    <property type="term" value="F:quinone binding"/>
    <property type="evidence" value="ECO:0007669"/>
    <property type="project" value="UniProtKB-KW"/>
</dbReference>
<keyword evidence="3 6" id="KW-0813">Transport</keyword>
<feature type="transmembrane region" description="Helical" evidence="8">
    <location>
        <begin position="116"/>
        <end position="136"/>
    </location>
</feature>
<reference evidence="10 11" key="1">
    <citation type="submission" date="2019-01" db="EMBL/GenBank/DDBJ databases">
        <title>Geovibrio thiophilus DSM 11263, complete genome.</title>
        <authorList>
            <person name="Spring S."/>
            <person name="Bunk B."/>
            <person name="Sproer C."/>
        </authorList>
    </citation>
    <scope>NUCLEOTIDE SEQUENCE [LARGE SCALE GENOMIC DNA]</scope>
    <source>
        <strain evidence="10 11">DSM 11263</strain>
    </source>
</reference>
<accession>A0A3R5UZM2</accession>
<dbReference type="GO" id="GO:0051287">
    <property type="term" value="F:NAD binding"/>
    <property type="evidence" value="ECO:0007669"/>
    <property type="project" value="InterPro"/>
</dbReference>
<dbReference type="EC" id="7.1.1.-" evidence="6"/>
<keyword evidence="11" id="KW-1185">Reference proteome</keyword>
<evidence type="ECO:0000256" key="3">
    <source>
        <dbReference type="ARBA" id="ARBA00022448"/>
    </source>
</evidence>
<keyword evidence="6 8" id="KW-0472">Membrane</keyword>
<dbReference type="GO" id="GO:0050136">
    <property type="term" value="F:NADH dehydrogenase (quinone) (non-electrogenic) activity"/>
    <property type="evidence" value="ECO:0007669"/>
    <property type="project" value="UniProtKB-UniRule"/>
</dbReference>
<sequence>MQNINNNVAEVVTVNMGPQHPSTHGVLRLVVDLDGETIVNVTPDVGYLHRGTEKLAENRTYHQFIPLTDRLDYLSPLSNNLAYCLAVEKFFGVKIPERADYMRVIYAELSRVASHLVWIATHALDIGAMTVFLYAFRERERVLDMFECATGQRMTSSWIRIGGVRDDAPEEFFRLAKSFVDEFDGFVDLYENLLTNNRIWKMRTIGIGVLNADDAQDYGTSGPLMRGAGIDFDLRRDEPYCCYDKFKFEVPTQPEGDTYARYKVRMKELREANKIVAQALENLPEGPVMTDDPRVAMPSHEDVYERMESLIRRFYLISKGFRPPKGETYQGIEAPKGELGFYIVSEGEERPYRLKIRAPSYVNLGVLNHMAQGHMLADLVAIIGTNDVVLGEIDR</sequence>
<dbReference type="NCBIfam" id="TIGR01962">
    <property type="entry name" value="NuoD"/>
    <property type="match status" value="1"/>
</dbReference>
<dbReference type="KEGG" id="gtl:EP073_01785"/>
<feature type="domain" description="NADH-quinone oxidoreductase subunit D" evidence="9">
    <location>
        <begin position="125"/>
        <end position="395"/>
    </location>
</feature>
<protein>
    <recommendedName>
        <fullName evidence="6">NADH-quinone oxidoreductase subunit D</fullName>
        <ecNumber evidence="6">7.1.1.-</ecNumber>
    </recommendedName>
    <alternativeName>
        <fullName evidence="6">NADH dehydrogenase I subunit D</fullName>
    </alternativeName>
    <alternativeName>
        <fullName evidence="6">NDH-1 subunit D</fullName>
    </alternativeName>
</protein>